<dbReference type="Gene3D" id="1.10.287.110">
    <property type="entry name" value="DnaJ domain"/>
    <property type="match status" value="1"/>
</dbReference>
<keyword evidence="3" id="KW-1185">Reference proteome</keyword>
<dbReference type="PROSITE" id="PS50076">
    <property type="entry name" value="DNAJ_2"/>
    <property type="match status" value="1"/>
</dbReference>
<dbReference type="EMBL" id="AP027370">
    <property type="protein sequence ID" value="BDY13524.1"/>
    <property type="molecule type" value="Genomic_DNA"/>
</dbReference>
<dbReference type="CDD" id="cd06257">
    <property type="entry name" value="DnaJ"/>
    <property type="match status" value="1"/>
</dbReference>
<dbReference type="SUPFAM" id="SSF46565">
    <property type="entry name" value="Chaperone J-domain"/>
    <property type="match status" value="1"/>
</dbReference>
<dbReference type="InterPro" id="IPR036869">
    <property type="entry name" value="J_dom_sf"/>
</dbReference>
<name>A0ABN6WWI1_9BACT</name>
<evidence type="ECO:0000313" key="2">
    <source>
        <dbReference type="EMBL" id="BDY13524.1"/>
    </source>
</evidence>
<sequence length="89" mass="10356">MSSAYEKIHDALETLGLPSHVSLKDITARYRYLASGKHPDVGGEGEEMARINEAYRLLKSYIENYRFSFSEEEILKQFPQDAHAKRFRF</sequence>
<evidence type="ECO:0000313" key="3">
    <source>
        <dbReference type="Proteomes" id="UP001321445"/>
    </source>
</evidence>
<dbReference type="RefSeq" id="WP_286336474.1">
    <property type="nucleotide sequence ID" value="NZ_AP027370.1"/>
</dbReference>
<dbReference type="InterPro" id="IPR001623">
    <property type="entry name" value="DnaJ_domain"/>
</dbReference>
<feature type="domain" description="J" evidence="1">
    <location>
        <begin position="10"/>
        <end position="73"/>
    </location>
</feature>
<protein>
    <recommendedName>
        <fullName evidence="1">J domain-containing protein</fullName>
    </recommendedName>
</protein>
<gene>
    <name evidence="2" type="ORF">HCR_18360</name>
</gene>
<evidence type="ECO:0000259" key="1">
    <source>
        <dbReference type="PROSITE" id="PS50076"/>
    </source>
</evidence>
<dbReference type="Pfam" id="PF00226">
    <property type="entry name" value="DnaJ"/>
    <property type="match status" value="1"/>
</dbReference>
<reference evidence="2 3" key="1">
    <citation type="submission" date="2023-03" db="EMBL/GenBank/DDBJ databases">
        <title>Description of Hydrogenimonas sp. ISO32.</title>
        <authorList>
            <person name="Mino S."/>
            <person name="Fukazawa S."/>
            <person name="Sawabe T."/>
        </authorList>
    </citation>
    <scope>NUCLEOTIDE SEQUENCE [LARGE SCALE GENOMIC DNA]</scope>
    <source>
        <strain evidence="2 3">ISO32</strain>
    </source>
</reference>
<proteinExistence type="predicted"/>
<dbReference type="Proteomes" id="UP001321445">
    <property type="component" value="Chromosome"/>
</dbReference>
<dbReference type="SMART" id="SM00271">
    <property type="entry name" value="DnaJ"/>
    <property type="match status" value="1"/>
</dbReference>
<accession>A0ABN6WWI1</accession>
<organism evidence="2 3">
    <name type="scientific">Hydrogenimonas cancrithermarum</name>
    <dbReference type="NCBI Taxonomy" id="2993563"/>
    <lineage>
        <taxon>Bacteria</taxon>
        <taxon>Pseudomonadati</taxon>
        <taxon>Campylobacterota</taxon>
        <taxon>Epsilonproteobacteria</taxon>
        <taxon>Campylobacterales</taxon>
        <taxon>Hydrogenimonadaceae</taxon>
        <taxon>Hydrogenimonas</taxon>
    </lineage>
</organism>